<comment type="caution">
    <text evidence="1">The sequence shown here is derived from an EMBL/GenBank/DDBJ whole genome shotgun (WGS) entry which is preliminary data.</text>
</comment>
<dbReference type="AlphaFoldDB" id="A0A5B7DEB7"/>
<name>A0A5B7DEB7_PORTR</name>
<dbReference type="EMBL" id="VSRR010000802">
    <property type="protein sequence ID" value="MPC19772.1"/>
    <property type="molecule type" value="Genomic_DNA"/>
</dbReference>
<sequence>MFSVIASAANSPTLRYIYIVIMSVLVKPVKRRTLLWSANNNKRGQQIARSTVRSADCMLGHHAGSDLCYILNH</sequence>
<evidence type="ECO:0000313" key="1">
    <source>
        <dbReference type="EMBL" id="MPC19772.1"/>
    </source>
</evidence>
<reference evidence="1 2" key="1">
    <citation type="submission" date="2019-05" db="EMBL/GenBank/DDBJ databases">
        <title>Another draft genome of Portunus trituberculatus and its Hox gene families provides insights of decapod evolution.</title>
        <authorList>
            <person name="Jeong J.-H."/>
            <person name="Song I."/>
            <person name="Kim S."/>
            <person name="Choi T."/>
            <person name="Kim D."/>
            <person name="Ryu S."/>
            <person name="Kim W."/>
        </authorList>
    </citation>
    <scope>NUCLEOTIDE SEQUENCE [LARGE SCALE GENOMIC DNA]</scope>
    <source>
        <tissue evidence="1">Muscle</tissue>
    </source>
</reference>
<gene>
    <name evidence="1" type="ORF">E2C01_012697</name>
</gene>
<proteinExistence type="predicted"/>
<evidence type="ECO:0000313" key="2">
    <source>
        <dbReference type="Proteomes" id="UP000324222"/>
    </source>
</evidence>
<organism evidence="1 2">
    <name type="scientific">Portunus trituberculatus</name>
    <name type="common">Swimming crab</name>
    <name type="synonym">Neptunus trituberculatus</name>
    <dbReference type="NCBI Taxonomy" id="210409"/>
    <lineage>
        <taxon>Eukaryota</taxon>
        <taxon>Metazoa</taxon>
        <taxon>Ecdysozoa</taxon>
        <taxon>Arthropoda</taxon>
        <taxon>Crustacea</taxon>
        <taxon>Multicrustacea</taxon>
        <taxon>Malacostraca</taxon>
        <taxon>Eumalacostraca</taxon>
        <taxon>Eucarida</taxon>
        <taxon>Decapoda</taxon>
        <taxon>Pleocyemata</taxon>
        <taxon>Brachyura</taxon>
        <taxon>Eubrachyura</taxon>
        <taxon>Portunoidea</taxon>
        <taxon>Portunidae</taxon>
        <taxon>Portuninae</taxon>
        <taxon>Portunus</taxon>
    </lineage>
</organism>
<protein>
    <submittedName>
        <fullName evidence="1">Uncharacterized protein</fullName>
    </submittedName>
</protein>
<keyword evidence="2" id="KW-1185">Reference proteome</keyword>
<accession>A0A5B7DEB7</accession>
<dbReference type="Proteomes" id="UP000324222">
    <property type="component" value="Unassembled WGS sequence"/>
</dbReference>